<sequence>MYKEGCEADDWTKNLLPYFHYINMIVRATFTVKKGDATYLIPHTRNIVSYLCPGGHDFSVFDFLWNNMMTTKTIFPKDHTHSRLHVMIKRINDPPPHLRTTRMSFGVHIPETLAATTTCVASATATAIAAMGQGTYHPPSMQLRSTSVIGA</sequence>
<protein>
    <submittedName>
        <fullName evidence="1">Uncharacterized protein</fullName>
    </submittedName>
</protein>
<evidence type="ECO:0000313" key="2">
    <source>
        <dbReference type="Proteomes" id="UP000823388"/>
    </source>
</evidence>
<organism evidence="1 2">
    <name type="scientific">Panicum virgatum</name>
    <name type="common">Blackwell switchgrass</name>
    <dbReference type="NCBI Taxonomy" id="38727"/>
    <lineage>
        <taxon>Eukaryota</taxon>
        <taxon>Viridiplantae</taxon>
        <taxon>Streptophyta</taxon>
        <taxon>Embryophyta</taxon>
        <taxon>Tracheophyta</taxon>
        <taxon>Spermatophyta</taxon>
        <taxon>Magnoliopsida</taxon>
        <taxon>Liliopsida</taxon>
        <taxon>Poales</taxon>
        <taxon>Poaceae</taxon>
        <taxon>PACMAD clade</taxon>
        <taxon>Panicoideae</taxon>
        <taxon>Panicodae</taxon>
        <taxon>Paniceae</taxon>
        <taxon>Panicinae</taxon>
        <taxon>Panicum</taxon>
        <taxon>Panicum sect. Hiantes</taxon>
    </lineage>
</organism>
<keyword evidence="2" id="KW-1185">Reference proteome</keyword>
<reference evidence="1" key="1">
    <citation type="submission" date="2020-05" db="EMBL/GenBank/DDBJ databases">
        <title>WGS assembly of Panicum virgatum.</title>
        <authorList>
            <person name="Lovell J.T."/>
            <person name="Jenkins J."/>
            <person name="Shu S."/>
            <person name="Juenger T.E."/>
            <person name="Schmutz J."/>
        </authorList>
    </citation>
    <scope>NUCLEOTIDE SEQUENCE</scope>
    <source>
        <strain evidence="1">AP13</strain>
    </source>
</reference>
<comment type="caution">
    <text evidence="1">The sequence shown here is derived from an EMBL/GenBank/DDBJ whole genome shotgun (WGS) entry which is preliminary data.</text>
</comment>
<dbReference type="Proteomes" id="UP000823388">
    <property type="component" value="Chromosome 8N"/>
</dbReference>
<accession>A0A8T0PEH4</accession>
<dbReference type="AlphaFoldDB" id="A0A8T0PEH4"/>
<proteinExistence type="predicted"/>
<gene>
    <name evidence="1" type="ORF">PVAP13_8NG213611</name>
</gene>
<dbReference type="EMBL" id="CM029052">
    <property type="protein sequence ID" value="KAG2557626.1"/>
    <property type="molecule type" value="Genomic_DNA"/>
</dbReference>
<evidence type="ECO:0000313" key="1">
    <source>
        <dbReference type="EMBL" id="KAG2557626.1"/>
    </source>
</evidence>
<name>A0A8T0PEH4_PANVG</name>